<comment type="subcellular location">
    <subcellularLocation>
        <location evidence="5">Endomembrane system</location>
        <topology evidence="5">Single-pass membrane protein</topology>
    </subcellularLocation>
</comment>
<dbReference type="GO" id="GO:0012505">
    <property type="term" value="C:endomembrane system"/>
    <property type="evidence" value="ECO:0007669"/>
    <property type="project" value="UniProtKB-SubCell"/>
</dbReference>
<gene>
    <name evidence="8" type="ORF">ACEWY4_004626</name>
</gene>
<accession>A0ABD1KM82</accession>
<proteinExistence type="inferred from homology"/>
<sequence length="189" mass="21667">MDISALPNNNHPEKFLQLDVGMLPATHGMFQINAALNGQNRWHNRVYSEKKRNLSVKMPSPQGSPVFVDSVLRKHVTPVTMTPKIKTNPLYSNTAIDIPDHPKVMPSWTVKDYDRHTEHGNLEDYLKENPEELNFWLEELYTPGFDSLLRKKQAQLIRKKICRIFVVVLVSLCVIVIITVPVVVLCNKN</sequence>
<evidence type="ECO:0000256" key="6">
    <source>
        <dbReference type="SAM" id="Phobius"/>
    </source>
</evidence>
<keyword evidence="4 6" id="KW-0472">Membrane</keyword>
<keyword evidence="3 6" id="KW-1133">Transmembrane helix</keyword>
<dbReference type="InterPro" id="IPR009626">
    <property type="entry name" value="MINAR1-like_C"/>
</dbReference>
<evidence type="ECO:0000259" key="7">
    <source>
        <dbReference type="Pfam" id="PF06789"/>
    </source>
</evidence>
<dbReference type="Proteomes" id="UP001591681">
    <property type="component" value="Unassembled WGS sequence"/>
</dbReference>
<feature type="domain" description="Major intrinsically disordered Notch2-binding receptor 1-like C-terminal" evidence="7">
    <location>
        <begin position="41"/>
        <end position="185"/>
    </location>
</feature>
<dbReference type="EMBL" id="JBHFQA010000004">
    <property type="protein sequence ID" value="KAL2100232.1"/>
    <property type="molecule type" value="Genomic_DNA"/>
</dbReference>
<evidence type="ECO:0000256" key="4">
    <source>
        <dbReference type="ARBA" id="ARBA00023136"/>
    </source>
</evidence>
<reference evidence="8 9" key="1">
    <citation type="submission" date="2024-09" db="EMBL/GenBank/DDBJ databases">
        <title>A chromosome-level genome assembly of Gray's grenadier anchovy, Coilia grayii.</title>
        <authorList>
            <person name="Fu Z."/>
        </authorList>
    </citation>
    <scope>NUCLEOTIDE SEQUENCE [LARGE SCALE GENOMIC DNA]</scope>
    <source>
        <strain evidence="8">G4</strain>
        <tissue evidence="8">Muscle</tissue>
    </source>
</reference>
<keyword evidence="9" id="KW-1185">Reference proteome</keyword>
<organism evidence="8 9">
    <name type="scientific">Coilia grayii</name>
    <name type="common">Gray's grenadier anchovy</name>
    <dbReference type="NCBI Taxonomy" id="363190"/>
    <lineage>
        <taxon>Eukaryota</taxon>
        <taxon>Metazoa</taxon>
        <taxon>Chordata</taxon>
        <taxon>Craniata</taxon>
        <taxon>Vertebrata</taxon>
        <taxon>Euteleostomi</taxon>
        <taxon>Actinopterygii</taxon>
        <taxon>Neopterygii</taxon>
        <taxon>Teleostei</taxon>
        <taxon>Clupei</taxon>
        <taxon>Clupeiformes</taxon>
        <taxon>Clupeoidei</taxon>
        <taxon>Engraulidae</taxon>
        <taxon>Coilinae</taxon>
        <taxon>Coilia</taxon>
    </lineage>
</organism>
<dbReference type="PANTHER" id="PTHR31530:SF4">
    <property type="entry name" value="MAJOR INTRINSICALLY DISORDERED NOTCH2-BINDING RECEPTOR 1-LIKE"/>
    <property type="match status" value="1"/>
</dbReference>
<comment type="similarity">
    <text evidence="1">Belongs to the MINAR family.</text>
</comment>
<evidence type="ECO:0000256" key="3">
    <source>
        <dbReference type="ARBA" id="ARBA00022989"/>
    </source>
</evidence>
<evidence type="ECO:0000256" key="1">
    <source>
        <dbReference type="ARBA" id="ARBA00006410"/>
    </source>
</evidence>
<evidence type="ECO:0000313" key="9">
    <source>
        <dbReference type="Proteomes" id="UP001591681"/>
    </source>
</evidence>
<name>A0ABD1KM82_9TELE</name>
<keyword evidence="2 6" id="KW-0812">Transmembrane</keyword>
<dbReference type="PANTHER" id="PTHR31530">
    <property type="entry name" value="MAJOR INTRINSICALLY DISORDERED NOTCH2-BINDING RECEPTOR 1 MINAR1 FAMILY MEMBER"/>
    <property type="match status" value="1"/>
</dbReference>
<dbReference type="AlphaFoldDB" id="A0ABD1KM82"/>
<evidence type="ECO:0000256" key="2">
    <source>
        <dbReference type="ARBA" id="ARBA00022692"/>
    </source>
</evidence>
<dbReference type="Pfam" id="PF06789">
    <property type="entry name" value="MINAR1_C"/>
    <property type="match status" value="1"/>
</dbReference>
<dbReference type="InterPro" id="IPR039706">
    <property type="entry name" value="MINAR1-like"/>
</dbReference>
<evidence type="ECO:0000256" key="5">
    <source>
        <dbReference type="ARBA" id="ARBA00037847"/>
    </source>
</evidence>
<comment type="caution">
    <text evidence="8">The sequence shown here is derived from an EMBL/GenBank/DDBJ whole genome shotgun (WGS) entry which is preliminary data.</text>
</comment>
<feature type="transmembrane region" description="Helical" evidence="6">
    <location>
        <begin position="161"/>
        <end position="184"/>
    </location>
</feature>
<protein>
    <recommendedName>
        <fullName evidence="7">Major intrinsically disordered Notch2-binding receptor 1-like C-terminal domain-containing protein</fullName>
    </recommendedName>
</protein>
<evidence type="ECO:0000313" key="8">
    <source>
        <dbReference type="EMBL" id="KAL2100232.1"/>
    </source>
</evidence>